<evidence type="ECO:0000256" key="2">
    <source>
        <dbReference type="ARBA" id="ARBA00022676"/>
    </source>
</evidence>
<evidence type="ECO:0000256" key="1">
    <source>
        <dbReference type="ARBA" id="ARBA00006739"/>
    </source>
</evidence>
<comment type="similarity">
    <text evidence="1">Belongs to the glycosyltransferase 2 family.</text>
</comment>
<keyword evidence="2" id="KW-0328">Glycosyltransferase</keyword>
<proteinExistence type="inferred from homology"/>
<keyword evidence="6" id="KW-1185">Reference proteome</keyword>
<gene>
    <name evidence="5" type="ORF">DFP75_10713</name>
</gene>
<organism evidence="5 6">
    <name type="scientific">Marinomonas alcarazii</name>
    <dbReference type="NCBI Taxonomy" id="491949"/>
    <lineage>
        <taxon>Bacteria</taxon>
        <taxon>Pseudomonadati</taxon>
        <taxon>Pseudomonadota</taxon>
        <taxon>Gammaproteobacteria</taxon>
        <taxon>Oceanospirillales</taxon>
        <taxon>Oceanospirillaceae</taxon>
        <taxon>Marinomonas</taxon>
    </lineage>
</organism>
<sequence>MHRPDGVVVLYNPDESIWLNITSYIDHVNLLYVVDNSEQKNINLVEKIKSHPNAIYIDNESNLGIASALNRGAKEAINNSASWLLTMDQDSRFDETSLQSLIDFAYSLPEDHKVGVLSPVHKTINTAIPVIKDDISTVEVDSVMTSGNLISLKAFQTVGGFLEKYFIDCVDHEYCLRVKSKGFKVLLYQVCYLEHNLGDIACSDFFGRKVYYTNHSAVRRYYSTRNRLDLFFRYGINFPVFTSHELFKILTEGVKVLLFEQDKLKKTLFMFKGFFDFICQKFGKIID</sequence>
<dbReference type="EMBL" id="QKLW01000007">
    <property type="protein sequence ID" value="PYF79848.1"/>
    <property type="molecule type" value="Genomic_DNA"/>
</dbReference>
<reference evidence="5 6" key="1">
    <citation type="submission" date="2018-06" db="EMBL/GenBank/DDBJ databases">
        <title>Genomic Encyclopedia of Type Strains, Phase III (KMG-III): the genomes of soil and plant-associated and newly described type strains.</title>
        <authorList>
            <person name="Whitman W."/>
        </authorList>
    </citation>
    <scope>NUCLEOTIDE SEQUENCE [LARGE SCALE GENOMIC DNA]</scope>
    <source>
        <strain evidence="5 6">CECT 7730</strain>
    </source>
</reference>
<dbReference type="PANTHER" id="PTHR43179:SF12">
    <property type="entry name" value="GALACTOFURANOSYLTRANSFERASE GLFT2"/>
    <property type="match status" value="1"/>
</dbReference>
<name>A0A318UXC5_9GAMM</name>
<dbReference type="GO" id="GO:0016757">
    <property type="term" value="F:glycosyltransferase activity"/>
    <property type="evidence" value="ECO:0007669"/>
    <property type="project" value="UniProtKB-KW"/>
</dbReference>
<evidence type="ECO:0000259" key="4">
    <source>
        <dbReference type="Pfam" id="PF00535"/>
    </source>
</evidence>
<dbReference type="CDD" id="cd02526">
    <property type="entry name" value="GT2_RfbF_like"/>
    <property type="match status" value="1"/>
</dbReference>
<protein>
    <submittedName>
        <fullName evidence="5">Rhamnosyltransferase</fullName>
    </submittedName>
</protein>
<dbReference type="InterPro" id="IPR001173">
    <property type="entry name" value="Glyco_trans_2-like"/>
</dbReference>
<dbReference type="PANTHER" id="PTHR43179">
    <property type="entry name" value="RHAMNOSYLTRANSFERASE WBBL"/>
    <property type="match status" value="1"/>
</dbReference>
<dbReference type="InterPro" id="IPR029044">
    <property type="entry name" value="Nucleotide-diphossugar_trans"/>
</dbReference>
<keyword evidence="3 5" id="KW-0808">Transferase</keyword>
<dbReference type="SUPFAM" id="SSF53448">
    <property type="entry name" value="Nucleotide-diphospho-sugar transferases"/>
    <property type="match status" value="1"/>
</dbReference>
<dbReference type="Pfam" id="PF00535">
    <property type="entry name" value="Glycos_transf_2"/>
    <property type="match status" value="1"/>
</dbReference>
<comment type="caution">
    <text evidence="5">The sequence shown here is derived from an EMBL/GenBank/DDBJ whole genome shotgun (WGS) entry which is preliminary data.</text>
</comment>
<dbReference type="AlphaFoldDB" id="A0A318UXC5"/>
<dbReference type="Proteomes" id="UP000247551">
    <property type="component" value="Unassembled WGS sequence"/>
</dbReference>
<evidence type="ECO:0000256" key="3">
    <source>
        <dbReference type="ARBA" id="ARBA00022679"/>
    </source>
</evidence>
<accession>A0A318UXC5</accession>
<dbReference type="Gene3D" id="3.90.550.10">
    <property type="entry name" value="Spore Coat Polysaccharide Biosynthesis Protein SpsA, Chain A"/>
    <property type="match status" value="1"/>
</dbReference>
<evidence type="ECO:0000313" key="6">
    <source>
        <dbReference type="Proteomes" id="UP000247551"/>
    </source>
</evidence>
<evidence type="ECO:0000313" key="5">
    <source>
        <dbReference type="EMBL" id="PYF79848.1"/>
    </source>
</evidence>
<dbReference type="RefSeq" id="WP_110576605.1">
    <property type="nucleotide sequence ID" value="NZ_QKLW01000007.1"/>
</dbReference>
<feature type="domain" description="Glycosyltransferase 2-like" evidence="4">
    <location>
        <begin position="8"/>
        <end position="112"/>
    </location>
</feature>